<evidence type="ECO:0000256" key="1">
    <source>
        <dbReference type="ARBA" id="ARBA00022729"/>
    </source>
</evidence>
<evidence type="ECO:0000313" key="5">
    <source>
        <dbReference type="Proteomes" id="UP000272428"/>
    </source>
</evidence>
<keyword evidence="1 2" id="KW-0732">Signal</keyword>
<dbReference type="InterPro" id="IPR026444">
    <property type="entry name" value="Secre_tail"/>
</dbReference>
<protein>
    <submittedName>
        <fullName evidence="4">Putative secreted protein (Por secretion system target)</fullName>
    </submittedName>
</protein>
<organism evidence="4 5">
    <name type="scientific">Chryseobacterium defluvii</name>
    <dbReference type="NCBI Taxonomy" id="160396"/>
    <lineage>
        <taxon>Bacteria</taxon>
        <taxon>Pseudomonadati</taxon>
        <taxon>Bacteroidota</taxon>
        <taxon>Flavobacteriia</taxon>
        <taxon>Flavobacteriales</taxon>
        <taxon>Weeksellaceae</taxon>
        <taxon>Chryseobacterium group</taxon>
        <taxon>Chryseobacterium</taxon>
    </lineage>
</organism>
<dbReference type="RefSeq" id="WP_121462169.1">
    <property type="nucleotide sequence ID" value="NZ_RBXB01000003.1"/>
</dbReference>
<dbReference type="InterPro" id="IPR003961">
    <property type="entry name" value="FN3_dom"/>
</dbReference>
<dbReference type="EMBL" id="RBXB01000003">
    <property type="protein sequence ID" value="RKS96129.1"/>
    <property type="molecule type" value="Genomic_DNA"/>
</dbReference>
<dbReference type="NCBIfam" id="TIGR04183">
    <property type="entry name" value="Por_Secre_tail"/>
    <property type="match status" value="1"/>
</dbReference>
<dbReference type="InterPro" id="IPR036116">
    <property type="entry name" value="FN3_sf"/>
</dbReference>
<dbReference type="AlphaFoldDB" id="A0A495S990"/>
<feature type="signal peptide" evidence="2">
    <location>
        <begin position="1"/>
        <end position="23"/>
    </location>
</feature>
<dbReference type="Pfam" id="PF18962">
    <property type="entry name" value="Por_Secre_tail"/>
    <property type="match status" value="1"/>
</dbReference>
<gene>
    <name evidence="4" type="ORF">BCF58_2549</name>
</gene>
<dbReference type="CDD" id="cd00063">
    <property type="entry name" value="FN3"/>
    <property type="match status" value="1"/>
</dbReference>
<dbReference type="SUPFAM" id="SSF49265">
    <property type="entry name" value="Fibronectin type III"/>
    <property type="match status" value="1"/>
</dbReference>
<dbReference type="Gene3D" id="2.60.40.10">
    <property type="entry name" value="Immunoglobulins"/>
    <property type="match status" value="1"/>
</dbReference>
<proteinExistence type="predicted"/>
<keyword evidence="5" id="KW-1185">Reference proteome</keyword>
<dbReference type="OrthoDB" id="1274898at2"/>
<comment type="caution">
    <text evidence="4">The sequence shown here is derived from an EMBL/GenBank/DDBJ whole genome shotgun (WGS) entry which is preliminary data.</text>
</comment>
<dbReference type="Proteomes" id="UP000272428">
    <property type="component" value="Unassembled WGS sequence"/>
</dbReference>
<dbReference type="PROSITE" id="PS50853">
    <property type="entry name" value="FN3"/>
    <property type="match status" value="1"/>
</dbReference>
<accession>A0A495S990</accession>
<evidence type="ECO:0000259" key="3">
    <source>
        <dbReference type="PROSITE" id="PS50853"/>
    </source>
</evidence>
<evidence type="ECO:0000313" key="4">
    <source>
        <dbReference type="EMBL" id="RKS96129.1"/>
    </source>
</evidence>
<sequence>MKQKLLPTLCLVLSGIFTNQINAQEYQSIAISSGYSADVIANGIGSSSSSTNNDVDGVNFAFISKDFQLTSSSSSLSYGLPINGIINSAVATTPGLNYQLASYSGNNSLRLLNANDNGTLMFATPIPALNLYMLATGGSGACTVNVDVNFLDNTSQTFTGISISDWYGGSGYAIQGIGRINITNDVLESGGGTNPRLYQIPLAINAANQSKPIKSVTVTKTGTGGIPNIFAFSADVYSSCPAPTNIAYTSNVDGATLTWTAPASAPSAGYDYYYNSSPTPPTATTPPTGNVSGTSVTIGGLPTGQAYYFWVRSNCGTSQGFWKMKEFTTGQVSATYTSGDINTMYSSGTPGVTSTTNCPATLSINVPSGYKIKSTAVSYAMSTVADGWMSEQNSLLVCSTSGTSESSVSTGSGNTGGTYSYNRTGLTIANALSGTVNFELRAWRTYGGSDCSADYNKVDNNTWKITVTLEPAALAVNEVVKEKERIAFPNPFHETLNIENTGNVKRISVTDFSGITVKTVDNPTSQLHLGDLKDGMYILTLTMKDGSVKSTKIIKR</sequence>
<feature type="chain" id="PRO_5019786379" evidence="2">
    <location>
        <begin position="24"/>
        <end position="556"/>
    </location>
</feature>
<name>A0A495S990_9FLAO</name>
<reference evidence="4 5" key="1">
    <citation type="submission" date="2018-10" db="EMBL/GenBank/DDBJ databases">
        <title>Genomic Encyclopedia of Archaeal and Bacterial Type Strains, Phase II (KMG-II): from individual species to whole genera.</title>
        <authorList>
            <person name="Goeker M."/>
        </authorList>
    </citation>
    <scope>NUCLEOTIDE SEQUENCE [LARGE SCALE GENOMIC DNA]</scope>
    <source>
        <strain evidence="4 5">DSM 14219</strain>
    </source>
</reference>
<dbReference type="InterPro" id="IPR013783">
    <property type="entry name" value="Ig-like_fold"/>
</dbReference>
<feature type="domain" description="Fibronectin type-III" evidence="3">
    <location>
        <begin position="242"/>
        <end position="335"/>
    </location>
</feature>
<evidence type="ECO:0000256" key="2">
    <source>
        <dbReference type="SAM" id="SignalP"/>
    </source>
</evidence>
<dbReference type="SMART" id="SM00060">
    <property type="entry name" value="FN3"/>
    <property type="match status" value="1"/>
</dbReference>